<organism evidence="1 2">
    <name type="scientific">Solanum stoloniferum</name>
    <dbReference type="NCBI Taxonomy" id="62892"/>
    <lineage>
        <taxon>Eukaryota</taxon>
        <taxon>Viridiplantae</taxon>
        <taxon>Streptophyta</taxon>
        <taxon>Embryophyta</taxon>
        <taxon>Tracheophyta</taxon>
        <taxon>Spermatophyta</taxon>
        <taxon>Magnoliopsida</taxon>
        <taxon>eudicotyledons</taxon>
        <taxon>Gunneridae</taxon>
        <taxon>Pentapetalae</taxon>
        <taxon>asterids</taxon>
        <taxon>lamiids</taxon>
        <taxon>Solanales</taxon>
        <taxon>Solanaceae</taxon>
        <taxon>Solanoideae</taxon>
        <taxon>Solaneae</taxon>
        <taxon>Solanum</taxon>
    </lineage>
</organism>
<evidence type="ECO:0000313" key="1">
    <source>
        <dbReference type="EMBL" id="KAL3331130.1"/>
    </source>
</evidence>
<dbReference type="Proteomes" id="UP001627284">
    <property type="component" value="Unassembled WGS sequence"/>
</dbReference>
<keyword evidence="2" id="KW-1185">Reference proteome</keyword>
<gene>
    <name evidence="1" type="ORF">AABB24_034767</name>
</gene>
<name>A0ABD2RHJ8_9SOLN</name>
<accession>A0ABD2RHJ8</accession>
<reference evidence="1 2" key="1">
    <citation type="submission" date="2024-05" db="EMBL/GenBank/DDBJ databases">
        <title>De novo assembly of an allotetraploid wild potato.</title>
        <authorList>
            <person name="Hosaka A.J."/>
        </authorList>
    </citation>
    <scope>NUCLEOTIDE SEQUENCE [LARGE SCALE GENOMIC DNA]</scope>
    <source>
        <tissue evidence="1">Young leaves</tissue>
    </source>
</reference>
<protein>
    <submittedName>
        <fullName evidence="1">Uncharacterized protein</fullName>
    </submittedName>
</protein>
<feature type="non-terminal residue" evidence="1">
    <location>
        <position position="1"/>
    </location>
</feature>
<dbReference type="EMBL" id="JBJKTR010000020">
    <property type="protein sequence ID" value="KAL3331130.1"/>
    <property type="molecule type" value="Genomic_DNA"/>
</dbReference>
<dbReference type="AlphaFoldDB" id="A0ABD2RHJ8"/>
<evidence type="ECO:0000313" key="2">
    <source>
        <dbReference type="Proteomes" id="UP001627284"/>
    </source>
</evidence>
<sequence>FDLIHHGTPQLAATTMPNGNQCAERTLRLLCPLLCVPLRSESQQQQKHVFLSLGLRDDGTLWPKDDGVDPSRPTRFPLSEWGEFSEKECLSRLVKEVWSLKFEKENPKNSIDILPPSSLLV</sequence>
<comment type="caution">
    <text evidence="1">The sequence shown here is derived from an EMBL/GenBank/DDBJ whole genome shotgun (WGS) entry which is preliminary data.</text>
</comment>
<proteinExistence type="predicted"/>